<comment type="subcellular location">
    <subcellularLocation>
        <location evidence="1 7">Nucleus</location>
    </subcellularLocation>
</comment>
<evidence type="ECO:0000313" key="9">
    <source>
        <dbReference type="EMBL" id="KAG8224695.1"/>
    </source>
</evidence>
<keyword evidence="3 7" id="KW-0507">mRNA processing</keyword>
<dbReference type="EMBL" id="KZ308208">
    <property type="protein sequence ID" value="KAG8224695.1"/>
    <property type="molecule type" value="Genomic_DNA"/>
</dbReference>
<keyword evidence="8" id="KW-0812">Transmembrane</keyword>
<evidence type="ECO:0000256" key="5">
    <source>
        <dbReference type="ARBA" id="ARBA00023187"/>
    </source>
</evidence>
<dbReference type="Proteomes" id="UP000792457">
    <property type="component" value="Unassembled WGS sequence"/>
</dbReference>
<feature type="transmembrane region" description="Helical" evidence="8">
    <location>
        <begin position="18"/>
        <end position="49"/>
    </location>
</feature>
<evidence type="ECO:0000256" key="1">
    <source>
        <dbReference type="ARBA" id="ARBA00004123"/>
    </source>
</evidence>
<organism evidence="9 10">
    <name type="scientific">Ladona fulva</name>
    <name type="common">Scarce chaser dragonfly</name>
    <name type="synonym">Libellula fulva</name>
    <dbReference type="NCBI Taxonomy" id="123851"/>
    <lineage>
        <taxon>Eukaryota</taxon>
        <taxon>Metazoa</taxon>
        <taxon>Ecdysozoa</taxon>
        <taxon>Arthropoda</taxon>
        <taxon>Hexapoda</taxon>
        <taxon>Insecta</taxon>
        <taxon>Pterygota</taxon>
        <taxon>Palaeoptera</taxon>
        <taxon>Odonata</taxon>
        <taxon>Epiprocta</taxon>
        <taxon>Anisoptera</taxon>
        <taxon>Libelluloidea</taxon>
        <taxon>Libellulidae</taxon>
        <taxon>Ladona</taxon>
    </lineage>
</organism>
<keyword evidence="8" id="KW-0472">Membrane</keyword>
<evidence type="ECO:0000313" key="10">
    <source>
        <dbReference type="Proteomes" id="UP000792457"/>
    </source>
</evidence>
<evidence type="ECO:0000256" key="4">
    <source>
        <dbReference type="ARBA" id="ARBA00022728"/>
    </source>
</evidence>
<reference evidence="9" key="2">
    <citation type="submission" date="2017-10" db="EMBL/GenBank/DDBJ databases">
        <title>Ladona fulva Genome sequencing and assembly.</title>
        <authorList>
            <person name="Murali S."/>
            <person name="Richards S."/>
            <person name="Bandaranaike D."/>
            <person name="Bellair M."/>
            <person name="Blankenburg K."/>
            <person name="Chao H."/>
            <person name="Dinh H."/>
            <person name="Doddapaneni H."/>
            <person name="Dugan-Rocha S."/>
            <person name="Elkadiri S."/>
            <person name="Gnanaolivu R."/>
            <person name="Hernandez B."/>
            <person name="Skinner E."/>
            <person name="Javaid M."/>
            <person name="Lee S."/>
            <person name="Li M."/>
            <person name="Ming W."/>
            <person name="Munidasa M."/>
            <person name="Muniz J."/>
            <person name="Nguyen L."/>
            <person name="Hughes D."/>
            <person name="Osuji N."/>
            <person name="Pu L.-L."/>
            <person name="Puazo M."/>
            <person name="Qu C."/>
            <person name="Quiroz J."/>
            <person name="Raj R."/>
            <person name="Weissenberger G."/>
            <person name="Xin Y."/>
            <person name="Zou X."/>
            <person name="Han Y."/>
            <person name="Worley K."/>
            <person name="Muzny D."/>
            <person name="Gibbs R."/>
        </authorList>
    </citation>
    <scope>NUCLEOTIDE SEQUENCE</scope>
    <source>
        <strain evidence="9">Sampled in the wild</strain>
    </source>
</reference>
<dbReference type="AlphaFoldDB" id="A0A8K0JXV2"/>
<keyword evidence="8" id="KW-1133">Transmembrane helix</keyword>
<name>A0A8K0JXV2_LADFU</name>
<comment type="function">
    <text evidence="7">Required for pre-mRNA splicing.</text>
</comment>
<sequence length="227" mass="26411">MTNLFVNHVFLSRENPFLILNCVLFLLPLVHPFIMVLNAALGAAFCLLYKLFTLKLTRKQVNGLITHPDSPYIRALGFMYIRFTQPPADLWDWYEEYLEDPEELDVKAGGGQVMCIGDMLRHFLSKLDWFSTLFPRIPVPIQPLTMFTNFLQFCIVFCHHIYGEKIQFQRNLLKLLFYVTINKTAKPITVQNSAHQQLGNLRLNKLSSSSRDNNRSLDYFTPVMFVL</sequence>
<protein>
    <recommendedName>
        <fullName evidence="7">Pre-mRNA-splicing factor 38</fullName>
    </recommendedName>
</protein>
<comment type="caution">
    <text evidence="9">The sequence shown here is derived from an EMBL/GenBank/DDBJ whole genome shotgun (WGS) entry which is preliminary data.</text>
</comment>
<reference evidence="9" key="1">
    <citation type="submission" date="2013-04" db="EMBL/GenBank/DDBJ databases">
        <authorList>
            <person name="Qu J."/>
            <person name="Murali S.C."/>
            <person name="Bandaranaike D."/>
            <person name="Bellair M."/>
            <person name="Blankenburg K."/>
            <person name="Chao H."/>
            <person name="Dinh H."/>
            <person name="Doddapaneni H."/>
            <person name="Downs B."/>
            <person name="Dugan-Rocha S."/>
            <person name="Elkadiri S."/>
            <person name="Gnanaolivu R.D."/>
            <person name="Hernandez B."/>
            <person name="Javaid M."/>
            <person name="Jayaseelan J.C."/>
            <person name="Lee S."/>
            <person name="Li M."/>
            <person name="Ming W."/>
            <person name="Munidasa M."/>
            <person name="Muniz J."/>
            <person name="Nguyen L."/>
            <person name="Ongeri F."/>
            <person name="Osuji N."/>
            <person name="Pu L.-L."/>
            <person name="Puazo M."/>
            <person name="Qu C."/>
            <person name="Quiroz J."/>
            <person name="Raj R."/>
            <person name="Weissenberger G."/>
            <person name="Xin Y."/>
            <person name="Zou X."/>
            <person name="Han Y."/>
            <person name="Richards S."/>
            <person name="Worley K."/>
            <person name="Muzny D."/>
            <person name="Gibbs R."/>
        </authorList>
    </citation>
    <scope>NUCLEOTIDE SEQUENCE</scope>
    <source>
        <strain evidence="9">Sampled in the wild</strain>
    </source>
</reference>
<dbReference type="GO" id="GO:0005681">
    <property type="term" value="C:spliceosomal complex"/>
    <property type="evidence" value="ECO:0007669"/>
    <property type="project" value="UniProtKB-KW"/>
</dbReference>
<dbReference type="PANTHER" id="PTHR23142">
    <property type="entry name" value="PRE-MRNA-SPLICING FACTOR 38A-RELATED"/>
    <property type="match status" value="1"/>
</dbReference>
<evidence type="ECO:0000256" key="2">
    <source>
        <dbReference type="ARBA" id="ARBA00006164"/>
    </source>
</evidence>
<gene>
    <name evidence="9" type="ORF">J437_LFUL006082</name>
</gene>
<keyword evidence="4 7" id="KW-0747">Spliceosome</keyword>
<comment type="similarity">
    <text evidence="2 7">Belongs to the PRP38 family.</text>
</comment>
<dbReference type="Pfam" id="PF03371">
    <property type="entry name" value="PRP38"/>
    <property type="match status" value="1"/>
</dbReference>
<keyword evidence="5 7" id="KW-0508">mRNA splicing</keyword>
<proteinExistence type="inferred from homology"/>
<keyword evidence="6 7" id="KW-0539">Nucleus</keyword>
<dbReference type="InterPro" id="IPR005037">
    <property type="entry name" value="PRP38"/>
</dbReference>
<accession>A0A8K0JXV2</accession>
<evidence type="ECO:0000256" key="8">
    <source>
        <dbReference type="SAM" id="Phobius"/>
    </source>
</evidence>
<dbReference type="GO" id="GO:0000398">
    <property type="term" value="P:mRNA splicing, via spliceosome"/>
    <property type="evidence" value="ECO:0007669"/>
    <property type="project" value="UniProtKB-UniRule"/>
</dbReference>
<evidence type="ECO:0000256" key="6">
    <source>
        <dbReference type="ARBA" id="ARBA00023242"/>
    </source>
</evidence>
<keyword evidence="10" id="KW-1185">Reference proteome</keyword>
<dbReference type="OrthoDB" id="3881at2759"/>
<evidence type="ECO:0000256" key="7">
    <source>
        <dbReference type="RuleBase" id="RU367025"/>
    </source>
</evidence>
<evidence type="ECO:0000256" key="3">
    <source>
        <dbReference type="ARBA" id="ARBA00022664"/>
    </source>
</evidence>